<protein>
    <submittedName>
        <fullName evidence="6">Site-specific DNA-methyltransferase</fullName>
    </submittedName>
</protein>
<comment type="similarity">
    <text evidence="1">Belongs to the N(4)/N(6)-methyltransferase family.</text>
</comment>
<keyword evidence="4" id="KW-0680">Restriction system</keyword>
<evidence type="ECO:0000313" key="7">
    <source>
        <dbReference type="Proteomes" id="UP001215087"/>
    </source>
</evidence>
<keyword evidence="2" id="KW-0489">Methyltransferase</keyword>
<dbReference type="InterPro" id="IPR001091">
    <property type="entry name" value="RM_Methyltransferase"/>
</dbReference>
<proteinExistence type="inferred from homology"/>
<dbReference type="InterPro" id="IPR029063">
    <property type="entry name" value="SAM-dependent_MTases_sf"/>
</dbReference>
<dbReference type="Pfam" id="PF01555">
    <property type="entry name" value="N6_N4_Mtase"/>
    <property type="match status" value="1"/>
</dbReference>
<reference evidence="6 7" key="1">
    <citation type="submission" date="2023-02" db="EMBL/GenBank/DDBJ databases">
        <title>Comparative genome analysis of Eubacterium limosum species.</title>
        <authorList>
            <person name="Bak J.E."/>
        </authorList>
    </citation>
    <scope>NUCLEOTIDE SEQUENCE [LARGE SCALE GENOMIC DNA]</scope>
    <source>
        <strain evidence="6 7">KGMB01548</strain>
    </source>
</reference>
<evidence type="ECO:0000256" key="3">
    <source>
        <dbReference type="ARBA" id="ARBA00022679"/>
    </source>
</evidence>
<evidence type="ECO:0000256" key="4">
    <source>
        <dbReference type="ARBA" id="ARBA00022747"/>
    </source>
</evidence>
<dbReference type="EMBL" id="JAQSVD010000012">
    <property type="protein sequence ID" value="MDE1472162.1"/>
    <property type="molecule type" value="Genomic_DNA"/>
</dbReference>
<dbReference type="InterPro" id="IPR002941">
    <property type="entry name" value="DNA_methylase_N4/N6"/>
</dbReference>
<evidence type="ECO:0000256" key="2">
    <source>
        <dbReference type="ARBA" id="ARBA00022603"/>
    </source>
</evidence>
<dbReference type="SUPFAM" id="SSF53335">
    <property type="entry name" value="S-adenosyl-L-methionine-dependent methyltransferases"/>
    <property type="match status" value="1"/>
</dbReference>
<comment type="caution">
    <text evidence="6">The sequence shown here is derived from an EMBL/GenBank/DDBJ whole genome shotgun (WGS) entry which is preliminary data.</text>
</comment>
<dbReference type="PROSITE" id="PS00092">
    <property type="entry name" value="N6_MTASE"/>
    <property type="match status" value="1"/>
</dbReference>
<dbReference type="Gene3D" id="3.40.50.150">
    <property type="entry name" value="Vaccinia Virus protein VP39"/>
    <property type="match status" value="1"/>
</dbReference>
<evidence type="ECO:0000256" key="1">
    <source>
        <dbReference type="ARBA" id="ARBA00006594"/>
    </source>
</evidence>
<gene>
    <name evidence="6" type="ORF">PTZ04_18050</name>
</gene>
<sequence length="556" mass="63172">MQRLELTWIGKGEEPAVEPRILLHDPYKDYGDPNTENMLIHGDNLLALKALEQQYAGQVKCIYIDPPYNTGEAFEYYDDNLEHSIWLGLMYSRLRILYNLLADDGFFCCQIDDSEGHYLKAMLDEIFGRNGYYQTTIYIRVRYPEKTLKQDMAFHKEIEQVHVYRKTSAAKPILNKVEAGYEKFKYTISTDSTPTKTIELGGKKVEIFEKGHYTISSDEGSEYGLKEIWASGTILDGNSSGRFFRDYLTGRYEEDGYGVIYKVYGIGDDRYDFRYFTGPNREGATKGKYYQGVPLSKLESGEMTRDVPINGFIDLAASFGNCRQEGGSEFRGGKKPEVLLRTLLTHFSKPGDLILDSFLGSGTTAAVAHKMGRRYIGIELGEHCYSLCKPRLDRVIDGDQTGISKDLNWQGGGGYKFYELAPSLIEKDKYGNPVISEQFNSTMLIAAVAKLNGYFFAPDADVFWKQGYSQDKSFIYVTTEYLDAKMLDSIASDLSSMESLLICTPAFDIGLDKRYDNIQVKKIPKSVLDKCEYGVDNYNLNVVDIPIIDEEEWEDD</sequence>
<evidence type="ECO:0000259" key="5">
    <source>
        <dbReference type="Pfam" id="PF01555"/>
    </source>
</evidence>
<dbReference type="RefSeq" id="WP_274702976.1">
    <property type="nucleotide sequence ID" value="NZ_JAQSVD010000012.1"/>
</dbReference>
<evidence type="ECO:0000313" key="6">
    <source>
        <dbReference type="EMBL" id="MDE1472162.1"/>
    </source>
</evidence>
<name>A0ABT5UX98_EUBLI</name>
<feature type="domain" description="DNA methylase N-4/N-6" evidence="5">
    <location>
        <begin position="59"/>
        <end position="386"/>
    </location>
</feature>
<organism evidence="6 7">
    <name type="scientific">Eubacterium limosum</name>
    <dbReference type="NCBI Taxonomy" id="1736"/>
    <lineage>
        <taxon>Bacteria</taxon>
        <taxon>Bacillati</taxon>
        <taxon>Bacillota</taxon>
        <taxon>Clostridia</taxon>
        <taxon>Eubacteriales</taxon>
        <taxon>Eubacteriaceae</taxon>
        <taxon>Eubacterium</taxon>
    </lineage>
</organism>
<keyword evidence="7" id="KW-1185">Reference proteome</keyword>
<dbReference type="InterPro" id="IPR002052">
    <property type="entry name" value="DNA_methylase_N6_adenine_CS"/>
</dbReference>
<accession>A0ABT5UX98</accession>
<dbReference type="PRINTS" id="PR00508">
    <property type="entry name" value="S21N4MTFRASE"/>
</dbReference>
<dbReference type="Proteomes" id="UP001215087">
    <property type="component" value="Unassembled WGS sequence"/>
</dbReference>
<keyword evidence="3" id="KW-0808">Transferase</keyword>